<feature type="coiled-coil region" evidence="1">
    <location>
        <begin position="504"/>
        <end position="561"/>
    </location>
</feature>
<feature type="coiled-coil region" evidence="1">
    <location>
        <begin position="419"/>
        <end position="453"/>
    </location>
</feature>
<feature type="region of interest" description="Disordered" evidence="2">
    <location>
        <begin position="1055"/>
        <end position="1093"/>
    </location>
</feature>
<feature type="compositionally biased region" description="Polar residues" evidence="2">
    <location>
        <begin position="722"/>
        <end position="734"/>
    </location>
</feature>
<keyword evidence="4" id="KW-1185">Reference proteome</keyword>
<feature type="region of interest" description="Disordered" evidence="2">
    <location>
        <begin position="1105"/>
        <end position="1180"/>
    </location>
</feature>
<feature type="region of interest" description="Disordered" evidence="2">
    <location>
        <begin position="116"/>
        <end position="215"/>
    </location>
</feature>
<evidence type="ECO:0000313" key="4">
    <source>
        <dbReference type="Proteomes" id="UP001158576"/>
    </source>
</evidence>
<proteinExistence type="predicted"/>
<feature type="compositionally biased region" description="Polar residues" evidence="2">
    <location>
        <begin position="1162"/>
        <end position="1171"/>
    </location>
</feature>
<feature type="compositionally biased region" description="Basic and acidic residues" evidence="2">
    <location>
        <begin position="1079"/>
        <end position="1093"/>
    </location>
</feature>
<feature type="compositionally biased region" description="Basic and acidic residues" evidence="2">
    <location>
        <begin position="170"/>
        <end position="188"/>
    </location>
</feature>
<evidence type="ECO:0000256" key="2">
    <source>
        <dbReference type="SAM" id="MobiDB-lite"/>
    </source>
</evidence>
<name>A0ABN7SD87_OIKDI</name>
<organism evidence="3 4">
    <name type="scientific">Oikopleura dioica</name>
    <name type="common">Tunicate</name>
    <dbReference type="NCBI Taxonomy" id="34765"/>
    <lineage>
        <taxon>Eukaryota</taxon>
        <taxon>Metazoa</taxon>
        <taxon>Chordata</taxon>
        <taxon>Tunicata</taxon>
        <taxon>Appendicularia</taxon>
        <taxon>Copelata</taxon>
        <taxon>Oikopleuridae</taxon>
        <taxon>Oikopleura</taxon>
    </lineage>
</organism>
<keyword evidence="1" id="KW-0175">Coiled coil</keyword>
<sequence>MEWLQRKRFSIRDFFSGTDNSEPEAQNRPISSRRRRTKSGGSRISAGLLSGDETGSEAYATEYEVIVDAAEESIRAIRERVRRQREEKEHERKERVKILAREQDCQLLEERTKWFDNEENQAEKTEREGRSQQRESSRSRSSKPASRSSKSLPPVPRHDLDRSPTPPRLSAKDTIKKFELGSSEDTKSHVGRKKKQRALKLRPEEALNQSVETDTETAAALNFRLFPDIYIYEAEVLVKVLIPPPIPTRRQSRLRKRAVDKSSLDAEPQSESNSETSSLPQPKPRRKSRPRSRPRSRSLSAERVRAFEKGEAKIFETQRRMSLPQISRPLPAIPEFPSTENVKVLDKQRIDDIQPMIDTIGLLLGKENFCESEKPNIDNWESDDEPCCSKHIQRKREWQHEREILLARCKATENSQQVLRNVRGILEQLRAELKREEAKRNELEKEFIQQRTLWMAEMKQLHETIYEFQRTEKMWIEDGGTVDSRVSMLHKKVQELRHEKCQMAKAAERERLNYEEQKNQLLQQIHLLNQGKFLSTPKSNSAELNSRLDNALEQIETVSRQLCSTNPDQQNTLQMSRQISSSTSRLDELTSVRPKSSFDLVRRERSKEFSRDILSDAADLTTDDENKVLPGLHQELTIKPFDKSSLLFGSRGLSASRNVPGLNGPIPWGQSGATASGFAVNGTSSAFGPSPISQINGQAPSPTVPPQTQSIQMQNLRNMSNLSLQGSFNPSPKQVATPKTPIDNSKNVRFGENKQGPSVKLEARQGHERAFDSDDGEARRRREMRMKRFKQLEAKRNAHAGETTDDGGHEEEPVPKTRRSRKYARSKTDTSASEMRAFASKSRGGDLMGFDKPKVLQQFERKLMENEHRQTSRDSNPGLIERDLVGSQISNRTQTAQPRRQSNPTLQNNSHGQSATANNIATQPKPVQSNGIPKSESAANLGRSAQQQQPKQSVGSKLSTLQRLSRFSGSTPNLTQTQEQEIQRGFDCSVAERTRQLRQLREKTEKDNLKRADSLRDRISIFESSRDSRVQLLRNSNGPMNSPATATANAINQRSPGAQVKGSVARSQSLKMAPTFLRNKAESNDRKSSISDSLAERRSMVAGILSAGPPSKDRKYRRADTQPIESTSTSQTAAQVSSQPSISRPSGPANRRRPTRWRGEGSESTAVSNSAELDDFNTID</sequence>
<feature type="compositionally biased region" description="Basic and acidic residues" evidence="2">
    <location>
        <begin position="806"/>
        <end position="815"/>
    </location>
</feature>
<gene>
    <name evidence="3" type="ORF">OKIOD_LOCUS6940</name>
</gene>
<feature type="compositionally biased region" description="Polar residues" evidence="2">
    <location>
        <begin position="943"/>
        <end position="959"/>
    </location>
</feature>
<feature type="compositionally biased region" description="Basic and acidic residues" evidence="2">
    <location>
        <begin position="116"/>
        <end position="138"/>
    </location>
</feature>
<feature type="region of interest" description="Disordered" evidence="2">
    <location>
        <begin position="15"/>
        <end position="58"/>
    </location>
</feature>
<feature type="region of interest" description="Disordered" evidence="2">
    <location>
        <begin position="81"/>
        <end position="102"/>
    </location>
</feature>
<feature type="compositionally biased region" description="Basic residues" evidence="2">
    <location>
        <begin position="189"/>
        <end position="200"/>
    </location>
</feature>
<feature type="compositionally biased region" description="Basic and acidic residues" evidence="2">
    <location>
        <begin position="761"/>
        <end position="780"/>
    </location>
</feature>
<feature type="compositionally biased region" description="Low complexity" evidence="2">
    <location>
        <begin position="1126"/>
        <end position="1141"/>
    </location>
</feature>
<evidence type="ECO:0000256" key="1">
    <source>
        <dbReference type="SAM" id="Coils"/>
    </source>
</evidence>
<accession>A0ABN7SD87</accession>
<feature type="compositionally biased region" description="Basic residues" evidence="2">
    <location>
        <begin position="816"/>
        <end position="825"/>
    </location>
</feature>
<dbReference type="Proteomes" id="UP001158576">
    <property type="component" value="Chromosome XSR"/>
</dbReference>
<evidence type="ECO:0000313" key="3">
    <source>
        <dbReference type="EMBL" id="CAG5098115.1"/>
    </source>
</evidence>
<feature type="region of interest" description="Disordered" evidence="2">
    <location>
        <begin position="722"/>
        <end position="851"/>
    </location>
</feature>
<feature type="compositionally biased region" description="Basic residues" evidence="2">
    <location>
        <begin position="283"/>
        <end position="296"/>
    </location>
</feature>
<feature type="compositionally biased region" description="Low complexity" evidence="2">
    <location>
        <begin position="142"/>
        <end position="151"/>
    </location>
</feature>
<feature type="compositionally biased region" description="Polar residues" evidence="2">
    <location>
        <begin position="892"/>
        <end position="932"/>
    </location>
</feature>
<feature type="region of interest" description="Disordered" evidence="2">
    <location>
        <begin position="892"/>
        <end position="959"/>
    </location>
</feature>
<dbReference type="EMBL" id="OU015569">
    <property type="protein sequence ID" value="CAG5098115.1"/>
    <property type="molecule type" value="Genomic_DNA"/>
</dbReference>
<reference evidence="3 4" key="1">
    <citation type="submission" date="2021-04" db="EMBL/GenBank/DDBJ databases">
        <authorList>
            <person name="Bliznina A."/>
        </authorList>
    </citation>
    <scope>NUCLEOTIDE SEQUENCE [LARGE SCALE GENOMIC DNA]</scope>
</reference>
<protein>
    <submittedName>
        <fullName evidence="3">Oidioi.mRNA.OKI2018_I69.XSR.g15382.t2.cds</fullName>
    </submittedName>
</protein>
<feature type="region of interest" description="Disordered" evidence="2">
    <location>
        <begin position="249"/>
        <end position="303"/>
    </location>
</feature>